<protein>
    <submittedName>
        <fullName evidence="1">Uncharacterized protein</fullName>
    </submittedName>
</protein>
<evidence type="ECO:0000313" key="1">
    <source>
        <dbReference type="EMBL" id="KAI3791700.1"/>
    </source>
</evidence>
<name>A0ACB9H7I1_CICIN</name>
<evidence type="ECO:0000313" key="2">
    <source>
        <dbReference type="Proteomes" id="UP001055811"/>
    </source>
</evidence>
<proteinExistence type="predicted"/>
<dbReference type="EMBL" id="CM042009">
    <property type="protein sequence ID" value="KAI3791700.1"/>
    <property type="molecule type" value="Genomic_DNA"/>
</dbReference>
<dbReference type="Proteomes" id="UP001055811">
    <property type="component" value="Linkage Group LG01"/>
</dbReference>
<gene>
    <name evidence="1" type="ORF">L2E82_05561</name>
</gene>
<organism evidence="1 2">
    <name type="scientific">Cichorium intybus</name>
    <name type="common">Chicory</name>
    <dbReference type="NCBI Taxonomy" id="13427"/>
    <lineage>
        <taxon>Eukaryota</taxon>
        <taxon>Viridiplantae</taxon>
        <taxon>Streptophyta</taxon>
        <taxon>Embryophyta</taxon>
        <taxon>Tracheophyta</taxon>
        <taxon>Spermatophyta</taxon>
        <taxon>Magnoliopsida</taxon>
        <taxon>eudicotyledons</taxon>
        <taxon>Gunneridae</taxon>
        <taxon>Pentapetalae</taxon>
        <taxon>asterids</taxon>
        <taxon>campanulids</taxon>
        <taxon>Asterales</taxon>
        <taxon>Asteraceae</taxon>
        <taxon>Cichorioideae</taxon>
        <taxon>Cichorieae</taxon>
        <taxon>Cichoriinae</taxon>
        <taxon>Cichorium</taxon>
    </lineage>
</organism>
<comment type="caution">
    <text evidence="1">The sequence shown here is derived from an EMBL/GenBank/DDBJ whole genome shotgun (WGS) entry which is preliminary data.</text>
</comment>
<reference evidence="1 2" key="2">
    <citation type="journal article" date="2022" name="Mol. Ecol. Resour.">
        <title>The genomes of chicory, endive, great burdock and yacon provide insights into Asteraceae paleo-polyploidization history and plant inulin production.</title>
        <authorList>
            <person name="Fan W."/>
            <person name="Wang S."/>
            <person name="Wang H."/>
            <person name="Wang A."/>
            <person name="Jiang F."/>
            <person name="Liu H."/>
            <person name="Zhao H."/>
            <person name="Xu D."/>
            <person name="Zhang Y."/>
        </authorList>
    </citation>
    <scope>NUCLEOTIDE SEQUENCE [LARGE SCALE GENOMIC DNA]</scope>
    <source>
        <strain evidence="2">cv. Punajuju</strain>
        <tissue evidence="1">Leaves</tissue>
    </source>
</reference>
<keyword evidence="2" id="KW-1185">Reference proteome</keyword>
<reference evidence="2" key="1">
    <citation type="journal article" date="2022" name="Mol. Ecol. Resour.">
        <title>The genomes of chicory, endive, great burdock and yacon provide insights into Asteraceae palaeo-polyploidization history and plant inulin production.</title>
        <authorList>
            <person name="Fan W."/>
            <person name="Wang S."/>
            <person name="Wang H."/>
            <person name="Wang A."/>
            <person name="Jiang F."/>
            <person name="Liu H."/>
            <person name="Zhao H."/>
            <person name="Xu D."/>
            <person name="Zhang Y."/>
        </authorList>
    </citation>
    <scope>NUCLEOTIDE SEQUENCE [LARGE SCALE GENOMIC DNA]</scope>
    <source>
        <strain evidence="2">cv. Punajuju</strain>
    </source>
</reference>
<sequence>MTDVHIYFTTKNTRRIEGKNRRIQVFITLQHRIKQLRNLMLPGLHGPLRISPVKPIKRCILMFLSAQGLKSSNSFATESIDTTDVIARVATLFDDHPDLLEEFTRFLPDVSTAASAHQASFLRQSYNRRDERSSNMAPLRRTILDKIIPSNGERDPCVEGVKMEDDKTMIKPNEGQRKRCEKDRRNRDQDFKEPEIDANRDINHLEKRKSARKCNPGGLLDEAIDVEDKQHQDFLRLNHVEGYHELSSKTQIYFSTATAKWDADFYIKLDDDVHINLRLYDWLDGAPSSFQTSRLYRLHDVGTGSCTKVRVDHMAIALSKAYKSPIVDTIQSLPQHQQQ</sequence>
<accession>A0ACB9H7I1</accession>